<keyword evidence="2" id="KW-0659">Purine metabolism</keyword>
<evidence type="ECO:0000256" key="2">
    <source>
        <dbReference type="ARBA" id="ARBA00022631"/>
    </source>
</evidence>
<dbReference type="Proteomes" id="UP000649799">
    <property type="component" value="Unassembled WGS sequence"/>
</dbReference>
<sequence>MIMLLDYQHPKIPAGIKHVEIPVIQATDQSLQGYGKLVSKEEYLNYPIEIVRWPASGTREVDEDTGDEAGTVSGDFDFYWEGDYFKGKNHAVNSEYLFGWSKAPEKASASGTAEPERVMLWHANYHPDGGQLFFPLEGKTFISPLALPGDAVTPGDFKAFRVENGLGLYIHPNVWHEAIIPLEKKARFYDEQGAVHARVSVHFPNEFGVLLSIPLKR</sequence>
<dbReference type="InterPro" id="IPR024060">
    <property type="entry name" value="Ureidoglycolate_lyase_dom_sf"/>
</dbReference>
<comment type="subunit">
    <text evidence="1">Homodimer.</text>
</comment>
<dbReference type="EMBL" id="JAANYN010000001">
    <property type="protein sequence ID" value="NHE55745.1"/>
    <property type="molecule type" value="Genomic_DNA"/>
</dbReference>
<comment type="catalytic activity">
    <reaction evidence="4">
        <text>(S)-ureidoglycolate = urea + glyoxylate</text>
        <dbReference type="Rhea" id="RHEA:11304"/>
        <dbReference type="ChEBI" id="CHEBI:16199"/>
        <dbReference type="ChEBI" id="CHEBI:36655"/>
        <dbReference type="ChEBI" id="CHEBI:57296"/>
        <dbReference type="EC" id="4.3.2.3"/>
    </reaction>
</comment>
<dbReference type="GO" id="GO:0016787">
    <property type="term" value="F:hydrolase activity"/>
    <property type="evidence" value="ECO:0007669"/>
    <property type="project" value="UniProtKB-KW"/>
</dbReference>
<protein>
    <submittedName>
        <fullName evidence="5">Ureidoglycolate hydrolase</fullName>
    </submittedName>
</protein>
<evidence type="ECO:0000256" key="3">
    <source>
        <dbReference type="ARBA" id="ARBA00023239"/>
    </source>
</evidence>
<dbReference type="SUPFAM" id="SSF51182">
    <property type="entry name" value="RmlC-like cupins"/>
    <property type="match status" value="1"/>
</dbReference>
<dbReference type="Gene3D" id="2.60.120.480">
    <property type="entry name" value="Ureidoglycolate hydrolase"/>
    <property type="match status" value="1"/>
</dbReference>
<organism evidence="5 6">
    <name type="scientific">Cyclobacterium plantarum</name>
    <dbReference type="NCBI Taxonomy" id="2716263"/>
    <lineage>
        <taxon>Bacteria</taxon>
        <taxon>Pseudomonadati</taxon>
        <taxon>Bacteroidota</taxon>
        <taxon>Cytophagia</taxon>
        <taxon>Cytophagales</taxon>
        <taxon>Cyclobacteriaceae</taxon>
        <taxon>Cyclobacterium</taxon>
    </lineage>
</organism>
<keyword evidence="6" id="KW-1185">Reference proteome</keyword>
<evidence type="ECO:0000256" key="1">
    <source>
        <dbReference type="ARBA" id="ARBA00011738"/>
    </source>
</evidence>
<dbReference type="InterPro" id="IPR007247">
    <property type="entry name" value="Ureidogly_lyase"/>
</dbReference>
<reference evidence="5 6" key="1">
    <citation type="submission" date="2020-03" db="EMBL/GenBank/DDBJ databases">
        <title>Cyclobacterium plantarum sp. nov., a marine bacterium isolated from a coastal-marine wetland.</title>
        <authorList>
            <person name="Sanchez-Porro C."/>
            <person name="Ventosa A."/>
            <person name="Amoozegar M."/>
        </authorList>
    </citation>
    <scope>NUCLEOTIDE SEQUENCE [LARGE SCALE GENOMIC DNA]</scope>
    <source>
        <strain evidence="5 6">GBPx2</strain>
    </source>
</reference>
<evidence type="ECO:0000313" key="6">
    <source>
        <dbReference type="Proteomes" id="UP000649799"/>
    </source>
</evidence>
<keyword evidence="5" id="KW-0378">Hydrolase</keyword>
<comment type="caution">
    <text evidence="5">The sequence shown here is derived from an EMBL/GenBank/DDBJ whole genome shotgun (WGS) entry which is preliminary data.</text>
</comment>
<evidence type="ECO:0000256" key="4">
    <source>
        <dbReference type="ARBA" id="ARBA00047684"/>
    </source>
</evidence>
<dbReference type="Pfam" id="PF04115">
    <property type="entry name" value="Ureidogly_lyase"/>
    <property type="match status" value="1"/>
</dbReference>
<dbReference type="InterPro" id="IPR011051">
    <property type="entry name" value="RmlC_Cupin_sf"/>
</dbReference>
<gene>
    <name evidence="5" type="ORF">G9Q97_02835</name>
</gene>
<keyword evidence="3" id="KW-0456">Lyase</keyword>
<evidence type="ECO:0000313" key="5">
    <source>
        <dbReference type="EMBL" id="NHE55745.1"/>
    </source>
</evidence>
<name>A0ABX0H6Z4_9BACT</name>
<proteinExistence type="predicted"/>
<accession>A0ABX0H6Z4</accession>